<evidence type="ECO:0000256" key="1">
    <source>
        <dbReference type="ARBA" id="ARBA00004651"/>
    </source>
</evidence>
<feature type="domain" description="ABC transporter" evidence="10">
    <location>
        <begin position="353"/>
        <end position="600"/>
    </location>
</feature>
<dbReference type="PANTHER" id="PTHR45772:SF7">
    <property type="entry name" value="AMINO ACID ABC TRANSPORTER ATP-BINDING PROTEIN"/>
    <property type="match status" value="1"/>
</dbReference>
<comment type="subcellular location">
    <subcellularLocation>
        <location evidence="1">Cell membrane</location>
        <topology evidence="1">Multi-pass membrane protein</topology>
    </subcellularLocation>
</comment>
<comment type="caution">
    <text evidence="11">The sequence shown here is derived from an EMBL/GenBank/DDBJ whole genome shotgun (WGS) entry which is preliminary data.</text>
</comment>
<keyword evidence="3" id="KW-1003">Cell membrane</keyword>
<dbReference type="PROSITE" id="PS50893">
    <property type="entry name" value="ABC_TRANSPORTER_2"/>
    <property type="match status" value="1"/>
</dbReference>
<keyword evidence="12" id="KW-1185">Reference proteome</keyword>
<dbReference type="Pfam" id="PF02653">
    <property type="entry name" value="BPD_transp_2"/>
    <property type="match status" value="1"/>
</dbReference>
<dbReference type="RefSeq" id="WP_213119477.1">
    <property type="nucleotide sequence ID" value="NZ_JAGYPF010000004.1"/>
</dbReference>
<evidence type="ECO:0000256" key="4">
    <source>
        <dbReference type="ARBA" id="ARBA00022692"/>
    </source>
</evidence>
<dbReference type="FunFam" id="3.40.50.300:FF:000421">
    <property type="entry name" value="Branched-chain amino acid ABC transporter ATP-binding protein"/>
    <property type="match status" value="1"/>
</dbReference>
<dbReference type="InterPro" id="IPR003593">
    <property type="entry name" value="AAA+_ATPase"/>
</dbReference>
<dbReference type="GO" id="GO:1903806">
    <property type="term" value="P:L-isoleucine import across plasma membrane"/>
    <property type="evidence" value="ECO:0007669"/>
    <property type="project" value="TreeGrafter"/>
</dbReference>
<reference evidence="11" key="1">
    <citation type="submission" date="2021-05" db="EMBL/GenBank/DDBJ databases">
        <title>Novel Bacillus species.</title>
        <authorList>
            <person name="Liu G."/>
        </authorList>
    </citation>
    <scope>NUCLEOTIDE SEQUENCE</scope>
    <source>
        <strain evidence="11">FJAT-49825</strain>
    </source>
</reference>
<evidence type="ECO:0000256" key="8">
    <source>
        <dbReference type="ARBA" id="ARBA00023136"/>
    </source>
</evidence>
<feature type="transmembrane region" description="Helical" evidence="9">
    <location>
        <begin position="170"/>
        <end position="187"/>
    </location>
</feature>
<dbReference type="CDD" id="cd06581">
    <property type="entry name" value="TM_PBP1_LivM_like"/>
    <property type="match status" value="1"/>
</dbReference>
<dbReference type="InterPro" id="IPR027417">
    <property type="entry name" value="P-loop_NTPase"/>
</dbReference>
<sequence>MPNSLIKANSMQKKYSRIFKMVCAAALLISFVLPLFAGDYYMRLISLIFIYIILAVGYNISAGFSGITSFAFAAHYGVGAYVSAVAITRYNMPFLVGLLAGALASGLVGLVVSLPASKVKHHYLALISIGLLEIVQQILNEWQWFTGGSGGMYIPSWDIFSISLNNFQKYYVIFIIMLFCVVLQRNLMKSRWGRDLIAIKNNEIAAAGVGINYSKYRIAGYFLSSILAGLAGSVYASFSGYLSPDTFNFEFTVFILLMAVVGGEGTLSGPIIGAVFVTFIPMLFNAAPDLKQIVFGALLVILPQVMPAGIAGTIKKYFKEIDNNNYIVEKTEGNEFDIERNVIKNNSEIEDILVVKGLTKRFGGVTAVDGLDMTIKRGTVHSLIGPNGAGKSTTVNMITGIDKPSEGSITFNGKEITGDKFFNLTKKGLSRTYQHVRLFNNLSVVENVAIGGRLFYSYSIIDSIFRTRKMKKEERKSFHEAMEYLKIINLNDKANYDPESLSAGQQKLLELARALYMKPDLLVLDEPCAGLSETETMEFAKIIHKIRNAGISILMIEHHMDLVMEISDYITVIDYGKKIAEGDPASVNTNPVVKTAYLGEGA</sequence>
<dbReference type="InterPro" id="IPR032823">
    <property type="entry name" value="BCA_ABC_TP_C"/>
</dbReference>
<dbReference type="InterPro" id="IPR001851">
    <property type="entry name" value="ABC_transp_permease"/>
</dbReference>
<dbReference type="SMART" id="SM00382">
    <property type="entry name" value="AAA"/>
    <property type="match status" value="1"/>
</dbReference>
<evidence type="ECO:0000313" key="12">
    <source>
        <dbReference type="Proteomes" id="UP000679749"/>
    </source>
</evidence>
<dbReference type="InterPro" id="IPR003439">
    <property type="entry name" value="ABC_transporter-like_ATP-bd"/>
</dbReference>
<feature type="transmembrane region" description="Helical" evidence="9">
    <location>
        <begin position="254"/>
        <end position="281"/>
    </location>
</feature>
<dbReference type="GO" id="GO:0005304">
    <property type="term" value="F:L-valine transmembrane transporter activity"/>
    <property type="evidence" value="ECO:0007669"/>
    <property type="project" value="TreeGrafter"/>
</dbReference>
<keyword evidence="8 9" id="KW-0472">Membrane</keyword>
<proteinExistence type="predicted"/>
<keyword evidence="6 11" id="KW-0067">ATP-binding</keyword>
<dbReference type="InterPro" id="IPR017871">
    <property type="entry name" value="ABC_transporter-like_CS"/>
</dbReference>
<dbReference type="EMBL" id="JAGYPF010000004">
    <property type="protein sequence ID" value="MBS4214979.1"/>
    <property type="molecule type" value="Genomic_DNA"/>
</dbReference>
<gene>
    <name evidence="11" type="ORF">KHA99_21260</name>
</gene>
<evidence type="ECO:0000256" key="7">
    <source>
        <dbReference type="ARBA" id="ARBA00022989"/>
    </source>
</evidence>
<evidence type="ECO:0000256" key="9">
    <source>
        <dbReference type="SAM" id="Phobius"/>
    </source>
</evidence>
<name>A0A942YWD5_9BACI</name>
<dbReference type="InterPro" id="IPR043428">
    <property type="entry name" value="LivM-like"/>
</dbReference>
<keyword evidence="2" id="KW-0813">Transport</keyword>
<dbReference type="CDD" id="cd03219">
    <property type="entry name" value="ABC_Mj1267_LivG_branched"/>
    <property type="match status" value="1"/>
</dbReference>
<feature type="transmembrane region" description="Helical" evidence="9">
    <location>
        <begin position="71"/>
        <end position="88"/>
    </location>
</feature>
<feature type="transmembrane region" description="Helical" evidence="9">
    <location>
        <begin position="221"/>
        <end position="242"/>
    </location>
</feature>
<dbReference type="GO" id="GO:0005524">
    <property type="term" value="F:ATP binding"/>
    <property type="evidence" value="ECO:0007669"/>
    <property type="project" value="UniProtKB-KW"/>
</dbReference>
<keyword evidence="5" id="KW-0547">Nucleotide-binding</keyword>
<protein>
    <submittedName>
        <fullName evidence="11">Branched-chain amino acid ABC transporter ATP-binding protein/permease</fullName>
    </submittedName>
</protein>
<dbReference type="GO" id="GO:0042941">
    <property type="term" value="P:D-alanine transmembrane transport"/>
    <property type="evidence" value="ECO:0007669"/>
    <property type="project" value="TreeGrafter"/>
</dbReference>
<organism evidence="11 12">
    <name type="scientific">Neobacillus rhizophilus</name>
    <dbReference type="NCBI Taxonomy" id="2833579"/>
    <lineage>
        <taxon>Bacteria</taxon>
        <taxon>Bacillati</taxon>
        <taxon>Bacillota</taxon>
        <taxon>Bacilli</taxon>
        <taxon>Bacillales</taxon>
        <taxon>Bacillaceae</taxon>
        <taxon>Neobacillus</taxon>
    </lineage>
</organism>
<keyword evidence="4 9" id="KW-0812">Transmembrane</keyword>
<feature type="transmembrane region" description="Helical" evidence="9">
    <location>
        <begin position="47"/>
        <end position="64"/>
    </location>
</feature>
<accession>A0A942YWD5</accession>
<dbReference type="GO" id="GO:0015192">
    <property type="term" value="F:L-phenylalanine transmembrane transporter activity"/>
    <property type="evidence" value="ECO:0007669"/>
    <property type="project" value="TreeGrafter"/>
</dbReference>
<dbReference type="AlphaFoldDB" id="A0A942YWD5"/>
<feature type="transmembrane region" description="Helical" evidence="9">
    <location>
        <begin position="293"/>
        <end position="314"/>
    </location>
</feature>
<dbReference type="Pfam" id="PF00005">
    <property type="entry name" value="ABC_tran"/>
    <property type="match status" value="1"/>
</dbReference>
<dbReference type="GO" id="GO:1903805">
    <property type="term" value="P:L-valine import across plasma membrane"/>
    <property type="evidence" value="ECO:0007669"/>
    <property type="project" value="TreeGrafter"/>
</dbReference>
<evidence type="ECO:0000259" key="10">
    <source>
        <dbReference type="PROSITE" id="PS50893"/>
    </source>
</evidence>
<dbReference type="GO" id="GO:0016887">
    <property type="term" value="F:ATP hydrolysis activity"/>
    <property type="evidence" value="ECO:0007669"/>
    <property type="project" value="InterPro"/>
</dbReference>
<dbReference type="SUPFAM" id="SSF52540">
    <property type="entry name" value="P-loop containing nucleoside triphosphate hydrolases"/>
    <property type="match status" value="1"/>
</dbReference>
<keyword evidence="7 9" id="KW-1133">Transmembrane helix</keyword>
<evidence type="ECO:0000256" key="6">
    <source>
        <dbReference type="ARBA" id="ARBA00022840"/>
    </source>
</evidence>
<dbReference type="InterPro" id="IPR051120">
    <property type="entry name" value="ABC_AA/LPS_Transport"/>
</dbReference>
<dbReference type="Pfam" id="PF12399">
    <property type="entry name" value="BCA_ABC_TP_C"/>
    <property type="match status" value="1"/>
</dbReference>
<dbReference type="PROSITE" id="PS00211">
    <property type="entry name" value="ABC_TRANSPORTER_1"/>
    <property type="match status" value="1"/>
</dbReference>
<dbReference type="PANTHER" id="PTHR45772">
    <property type="entry name" value="CONSERVED COMPONENT OF ABC TRANSPORTER FOR NATURAL AMINO ACIDS-RELATED"/>
    <property type="match status" value="1"/>
</dbReference>
<feature type="transmembrane region" description="Helical" evidence="9">
    <location>
        <begin position="94"/>
        <end position="116"/>
    </location>
</feature>
<dbReference type="Proteomes" id="UP000679749">
    <property type="component" value="Unassembled WGS sequence"/>
</dbReference>
<evidence type="ECO:0000313" key="11">
    <source>
        <dbReference type="EMBL" id="MBS4214979.1"/>
    </source>
</evidence>
<dbReference type="GO" id="GO:0005886">
    <property type="term" value="C:plasma membrane"/>
    <property type="evidence" value="ECO:0007669"/>
    <property type="project" value="UniProtKB-SubCell"/>
</dbReference>
<evidence type="ECO:0000256" key="3">
    <source>
        <dbReference type="ARBA" id="ARBA00022475"/>
    </source>
</evidence>
<evidence type="ECO:0000256" key="5">
    <source>
        <dbReference type="ARBA" id="ARBA00022741"/>
    </source>
</evidence>
<dbReference type="GO" id="GO:0015188">
    <property type="term" value="F:L-isoleucine transmembrane transporter activity"/>
    <property type="evidence" value="ECO:0007669"/>
    <property type="project" value="TreeGrafter"/>
</dbReference>
<dbReference type="GO" id="GO:0015808">
    <property type="term" value="P:L-alanine transport"/>
    <property type="evidence" value="ECO:0007669"/>
    <property type="project" value="TreeGrafter"/>
</dbReference>
<dbReference type="Gene3D" id="3.40.50.300">
    <property type="entry name" value="P-loop containing nucleotide triphosphate hydrolases"/>
    <property type="match status" value="1"/>
</dbReference>
<evidence type="ECO:0000256" key="2">
    <source>
        <dbReference type="ARBA" id="ARBA00022448"/>
    </source>
</evidence>